<dbReference type="Pfam" id="PF00926">
    <property type="entry name" value="DHBP_synthase"/>
    <property type="match status" value="1"/>
</dbReference>
<dbReference type="HAMAP" id="MF_00180">
    <property type="entry name" value="RibB"/>
    <property type="match status" value="1"/>
</dbReference>
<evidence type="ECO:0000256" key="3">
    <source>
        <dbReference type="ARBA" id="ARBA00022619"/>
    </source>
</evidence>
<comment type="catalytic activity">
    <reaction evidence="8">
        <text>D-ribulose 5-phosphate = (2S)-2-hydroxy-3-oxobutyl phosphate + formate + H(+)</text>
        <dbReference type="Rhea" id="RHEA:18457"/>
        <dbReference type="ChEBI" id="CHEBI:15378"/>
        <dbReference type="ChEBI" id="CHEBI:15740"/>
        <dbReference type="ChEBI" id="CHEBI:58121"/>
        <dbReference type="ChEBI" id="CHEBI:58830"/>
        <dbReference type="EC" id="4.1.99.12"/>
    </reaction>
</comment>
<dbReference type="GO" id="GO:0009231">
    <property type="term" value="P:riboflavin biosynthetic process"/>
    <property type="evidence" value="ECO:0007669"/>
    <property type="project" value="UniProtKB-UniPathway"/>
</dbReference>
<keyword evidence="7 8" id="KW-0456">Lyase</keyword>
<dbReference type="GO" id="GO:0008686">
    <property type="term" value="F:3,4-dihydroxy-2-butanone-4-phosphate synthase activity"/>
    <property type="evidence" value="ECO:0007669"/>
    <property type="project" value="UniProtKB-EC"/>
</dbReference>
<dbReference type="OrthoDB" id="60371at2759"/>
<keyword evidence="6 8" id="KW-0464">Manganese</keyword>
<dbReference type="InterPro" id="IPR000422">
    <property type="entry name" value="DHBP_synthase_RibB"/>
</dbReference>
<dbReference type="AlphaFoldDB" id="A0A8J5XB35"/>
<evidence type="ECO:0000313" key="9">
    <source>
        <dbReference type="EMBL" id="KAG8462166.1"/>
    </source>
</evidence>
<name>A0A8J5XB35_DIALT</name>
<keyword evidence="3 8" id="KW-0686">Riboflavin biosynthesis</keyword>
<evidence type="ECO:0000256" key="6">
    <source>
        <dbReference type="ARBA" id="ARBA00023211"/>
    </source>
</evidence>
<evidence type="ECO:0000256" key="2">
    <source>
        <dbReference type="ARBA" id="ARBA00004904"/>
    </source>
</evidence>
<organism evidence="9 10">
    <name type="scientific">Diacronema lutheri</name>
    <name type="common">Unicellular marine alga</name>
    <name type="synonym">Monochrysis lutheri</name>
    <dbReference type="NCBI Taxonomy" id="2081491"/>
    <lineage>
        <taxon>Eukaryota</taxon>
        <taxon>Haptista</taxon>
        <taxon>Haptophyta</taxon>
        <taxon>Pavlovophyceae</taxon>
        <taxon>Pavlovales</taxon>
        <taxon>Pavlovaceae</taxon>
        <taxon>Diacronema</taxon>
    </lineage>
</organism>
<comment type="caution">
    <text evidence="9">The sequence shown here is derived from an EMBL/GenBank/DDBJ whole genome shotgun (WGS) entry which is preliminary data.</text>
</comment>
<dbReference type="NCBIfam" id="TIGR00506">
    <property type="entry name" value="ribB"/>
    <property type="match status" value="1"/>
</dbReference>
<dbReference type="PANTHER" id="PTHR21327:SF18">
    <property type="entry name" value="3,4-DIHYDROXY-2-BUTANONE 4-PHOSPHATE SYNTHASE"/>
    <property type="match status" value="1"/>
</dbReference>
<keyword evidence="10" id="KW-1185">Reference proteome</keyword>
<dbReference type="InterPro" id="IPR017945">
    <property type="entry name" value="DHBP_synth_RibB-like_a/b_dom"/>
</dbReference>
<accession>A0A8J5XB35</accession>
<keyword evidence="5 8" id="KW-0460">Magnesium</keyword>
<sequence length="298" mass="30567">MATLVPETPAALARLAEAAAALEGDAAGALDDLAVVRALQLHRDVGAALSRRASAIGAAAAAAAPPPVAAASAAATRPVPGGKAGLGEQTVVDAVRALRRGELILVTDDEDRENEGDLIMASELATAERMAFMVRHTSGVVCVSMPGARIDALELPPMVGRNEDPKGTAFTVSVDAKAGTTTGISAADRAETLRQLADPARSAADFTRPGHIFPLRAREGGVIVREGHTEATLDLLLLAGMAPCGALSEVVSADGLEMARMPELRRFAAEHGLALTTIADLVAYRAAHGMADAIRPID</sequence>
<comment type="cofactor">
    <cofactor evidence="1">
        <name>Mn(2+)</name>
        <dbReference type="ChEBI" id="CHEBI:29035"/>
    </cofactor>
</comment>
<evidence type="ECO:0000313" key="10">
    <source>
        <dbReference type="Proteomes" id="UP000751190"/>
    </source>
</evidence>
<dbReference type="GO" id="GO:0005829">
    <property type="term" value="C:cytosol"/>
    <property type="evidence" value="ECO:0007669"/>
    <property type="project" value="TreeGrafter"/>
</dbReference>
<comment type="similarity">
    <text evidence="8">Belongs to the DHBP synthase family.</text>
</comment>
<dbReference type="Gene3D" id="3.90.870.10">
    <property type="entry name" value="DHBP synthase"/>
    <property type="match status" value="1"/>
</dbReference>
<comment type="pathway">
    <text evidence="2 8">Cofactor biosynthesis; riboflavin biosynthesis; 2-hydroxy-3-oxobutyl phosphate from D-ribulose 5-phosphate: step 1/1.</text>
</comment>
<dbReference type="UniPathway" id="UPA00275">
    <property type="reaction ID" value="UER00399"/>
</dbReference>
<comment type="function">
    <text evidence="8">Catalyzes the conversion of D-ribulose 5-phosphate to formate and 3,4-dihydroxy-2-butanone 4-phosphate.</text>
</comment>
<dbReference type="SUPFAM" id="SSF55821">
    <property type="entry name" value="YrdC/RibB"/>
    <property type="match status" value="1"/>
</dbReference>
<dbReference type="GO" id="GO:0046872">
    <property type="term" value="F:metal ion binding"/>
    <property type="evidence" value="ECO:0007669"/>
    <property type="project" value="UniProtKB-KW"/>
</dbReference>
<comment type="cofactor">
    <cofactor evidence="8">
        <name>Mg(2+)</name>
        <dbReference type="ChEBI" id="CHEBI:18420"/>
    </cofactor>
    <cofactor evidence="8">
        <name>Mn(2+)</name>
        <dbReference type="ChEBI" id="CHEBI:29035"/>
    </cofactor>
    <text evidence="8">Binds 2 divalent metal cations per subunit. Magnesium or manganese.</text>
</comment>
<comment type="subunit">
    <text evidence="8">Homodimer.</text>
</comment>
<protein>
    <recommendedName>
        <fullName evidence="8">3,4-dihydroxy-2-butanone 4-phosphate synthase</fullName>
        <shortName evidence="8">DHBP synthase</shortName>
        <ecNumber evidence="8">4.1.99.12</ecNumber>
    </recommendedName>
</protein>
<dbReference type="EC" id="4.1.99.12" evidence="8"/>
<evidence type="ECO:0000256" key="5">
    <source>
        <dbReference type="ARBA" id="ARBA00022842"/>
    </source>
</evidence>
<reference evidence="9" key="1">
    <citation type="submission" date="2021-05" db="EMBL/GenBank/DDBJ databases">
        <title>The genome of the haptophyte Pavlova lutheri (Diacronema luteri, Pavlovales) - a model for lipid biosynthesis in eukaryotic algae.</title>
        <authorList>
            <person name="Hulatt C.J."/>
            <person name="Posewitz M.C."/>
        </authorList>
    </citation>
    <scope>NUCLEOTIDE SEQUENCE</scope>
    <source>
        <strain evidence="9">NIVA-4/92</strain>
    </source>
</reference>
<evidence type="ECO:0000256" key="7">
    <source>
        <dbReference type="ARBA" id="ARBA00023239"/>
    </source>
</evidence>
<gene>
    <name evidence="9" type="ORF">KFE25_011616</name>
</gene>
<dbReference type="FunFam" id="3.90.870.10:FF:000001">
    <property type="entry name" value="Riboflavin biosynthesis protein RibBA"/>
    <property type="match status" value="1"/>
</dbReference>
<evidence type="ECO:0000256" key="1">
    <source>
        <dbReference type="ARBA" id="ARBA00001936"/>
    </source>
</evidence>
<dbReference type="EMBL" id="JAGTXO010000022">
    <property type="protein sequence ID" value="KAG8462166.1"/>
    <property type="molecule type" value="Genomic_DNA"/>
</dbReference>
<dbReference type="PANTHER" id="PTHR21327">
    <property type="entry name" value="GTP CYCLOHYDROLASE II-RELATED"/>
    <property type="match status" value="1"/>
</dbReference>
<dbReference type="OMA" id="DAGGLIC"/>
<evidence type="ECO:0000256" key="8">
    <source>
        <dbReference type="RuleBase" id="RU003843"/>
    </source>
</evidence>
<keyword evidence="4 8" id="KW-0479">Metal-binding</keyword>
<dbReference type="Proteomes" id="UP000751190">
    <property type="component" value="Unassembled WGS sequence"/>
</dbReference>
<evidence type="ECO:0000256" key="4">
    <source>
        <dbReference type="ARBA" id="ARBA00022723"/>
    </source>
</evidence>
<proteinExistence type="inferred from homology"/>